<sequence>MPLIPQPILVNGADHSAQSFRMLVRDLSRGNEGVTEGTDLKVTQLGTPGAAVQIAAGSGVVRGRANAFQGSYAFSNVGSANVSIAPTGGSARSDMLIVRIEDPEYEGTLNPAVDPVVYFQVISNVSSSATTIPDGRTGIPLARIDLPASTATVTDARIVDLRQIANPRRDRKLWIASPASISNEVGGTTATYTNLTTAPGWAVPVPLWASKANIKFDVGQIRFASNAFLGVMRASFGASLVTQNTLLDDNATGLRRSTVFVADTLTLPDNYRGTSQTARIQVGGAPGNAGLVSVDSATSLCADIEFFEAPR</sequence>
<gene>
    <name evidence="1" type="ORF">VO63_20025</name>
</gene>
<proteinExistence type="predicted"/>
<dbReference type="AlphaFoldDB" id="A0A2P2GMN0"/>
<evidence type="ECO:0000313" key="2">
    <source>
        <dbReference type="Proteomes" id="UP000265325"/>
    </source>
</evidence>
<dbReference type="EMBL" id="LAQS01000030">
    <property type="protein sequence ID" value="KKZ72075.1"/>
    <property type="molecule type" value="Genomic_DNA"/>
</dbReference>
<keyword evidence="2" id="KW-1185">Reference proteome</keyword>
<evidence type="ECO:0000313" key="1">
    <source>
        <dbReference type="EMBL" id="KKZ72075.1"/>
    </source>
</evidence>
<name>A0A2P2GMN0_STREW</name>
<protein>
    <submittedName>
        <fullName evidence="1">Uncharacterized protein</fullName>
    </submittedName>
</protein>
<reference evidence="1 2" key="1">
    <citation type="submission" date="2015-05" db="EMBL/GenBank/DDBJ databases">
        <title>Draft Genome assembly of Streptomyces showdoensis.</title>
        <authorList>
            <person name="Thapa K.K."/>
            <person name="Metsa-Ketela M."/>
        </authorList>
    </citation>
    <scope>NUCLEOTIDE SEQUENCE [LARGE SCALE GENOMIC DNA]</scope>
    <source>
        <strain evidence="1 2">ATCC 15227</strain>
    </source>
</reference>
<dbReference type="RefSeq" id="WP_046909237.1">
    <property type="nucleotide sequence ID" value="NZ_BAAAXG010000009.1"/>
</dbReference>
<dbReference type="OrthoDB" id="4317400at2"/>
<dbReference type="Proteomes" id="UP000265325">
    <property type="component" value="Unassembled WGS sequence"/>
</dbReference>
<comment type="caution">
    <text evidence="1">The sequence shown here is derived from an EMBL/GenBank/DDBJ whole genome shotgun (WGS) entry which is preliminary data.</text>
</comment>
<accession>A0A2P2GMN0</accession>
<organism evidence="1 2">
    <name type="scientific">Streptomyces showdoensis</name>
    <dbReference type="NCBI Taxonomy" id="68268"/>
    <lineage>
        <taxon>Bacteria</taxon>
        <taxon>Bacillati</taxon>
        <taxon>Actinomycetota</taxon>
        <taxon>Actinomycetes</taxon>
        <taxon>Kitasatosporales</taxon>
        <taxon>Streptomycetaceae</taxon>
        <taxon>Streptomyces</taxon>
    </lineage>
</organism>